<evidence type="ECO:0000256" key="2">
    <source>
        <dbReference type="PROSITE-ProRule" id="PRU00169"/>
    </source>
</evidence>
<sequence length="176" mass="19343">MFRRLFGGGETTQTERRKRPRTPPRAGTRILIIDDSATVIAVLGKMLRQNGYETIAAADAESGLESAASDPPDMVFLDIVLPGMNGFAALRALRREEATKLTPIIMMSGNMQATEQFYAQKIGADDFLKKPFPRAELFAKLERLLAEDRRPTPPAGSNPPSPEGPPEVVSDFEKIE</sequence>
<feature type="compositionally biased region" description="Gly residues" evidence="3">
    <location>
        <begin position="1"/>
        <end position="10"/>
    </location>
</feature>
<organism evidence="5 6">
    <name type="scientific">Pseudomarimonas arenosa</name>
    <dbReference type="NCBI Taxonomy" id="2774145"/>
    <lineage>
        <taxon>Bacteria</taxon>
        <taxon>Pseudomonadati</taxon>
        <taxon>Pseudomonadota</taxon>
        <taxon>Gammaproteobacteria</taxon>
        <taxon>Lysobacterales</taxon>
        <taxon>Lysobacteraceae</taxon>
        <taxon>Pseudomarimonas</taxon>
    </lineage>
</organism>
<dbReference type="AlphaFoldDB" id="A0AAW3ZTF8"/>
<dbReference type="InterPro" id="IPR011006">
    <property type="entry name" value="CheY-like_superfamily"/>
</dbReference>
<dbReference type="Proteomes" id="UP000613768">
    <property type="component" value="Unassembled WGS sequence"/>
</dbReference>
<reference evidence="5 6" key="1">
    <citation type="submission" date="2020-09" db="EMBL/GenBank/DDBJ databases">
        <title>Pseudoxanthomonas sp. CAU 1598 isolated from sand of Yaerae Beach.</title>
        <authorList>
            <person name="Kim W."/>
        </authorList>
    </citation>
    <scope>NUCLEOTIDE SEQUENCE [LARGE SCALE GENOMIC DNA]</scope>
    <source>
        <strain evidence="5 6">CAU 1598</strain>
    </source>
</reference>
<protein>
    <submittedName>
        <fullName evidence="5">Response regulator</fullName>
    </submittedName>
</protein>
<dbReference type="PROSITE" id="PS50110">
    <property type="entry name" value="RESPONSE_REGULATORY"/>
    <property type="match status" value="1"/>
</dbReference>
<feature type="compositionally biased region" description="Pro residues" evidence="3">
    <location>
        <begin position="152"/>
        <end position="165"/>
    </location>
</feature>
<dbReference type="SUPFAM" id="SSF52172">
    <property type="entry name" value="CheY-like"/>
    <property type="match status" value="1"/>
</dbReference>
<dbReference type="Pfam" id="PF00072">
    <property type="entry name" value="Response_reg"/>
    <property type="match status" value="1"/>
</dbReference>
<dbReference type="PANTHER" id="PTHR44591:SF23">
    <property type="entry name" value="CHEY SUBFAMILY"/>
    <property type="match status" value="1"/>
</dbReference>
<dbReference type="CDD" id="cd17546">
    <property type="entry name" value="REC_hyHK_CKI1_RcsC-like"/>
    <property type="match status" value="1"/>
</dbReference>
<accession>A0AAW3ZTF8</accession>
<evidence type="ECO:0000256" key="3">
    <source>
        <dbReference type="SAM" id="MobiDB-lite"/>
    </source>
</evidence>
<dbReference type="Gene3D" id="3.40.50.2300">
    <property type="match status" value="1"/>
</dbReference>
<dbReference type="InterPro" id="IPR050595">
    <property type="entry name" value="Bact_response_regulator"/>
</dbReference>
<dbReference type="SMART" id="SM00448">
    <property type="entry name" value="REC"/>
    <property type="match status" value="1"/>
</dbReference>
<name>A0AAW3ZTF8_9GAMM</name>
<dbReference type="PANTHER" id="PTHR44591">
    <property type="entry name" value="STRESS RESPONSE REGULATOR PROTEIN 1"/>
    <property type="match status" value="1"/>
</dbReference>
<dbReference type="GO" id="GO:0000160">
    <property type="term" value="P:phosphorelay signal transduction system"/>
    <property type="evidence" value="ECO:0007669"/>
    <property type="project" value="InterPro"/>
</dbReference>
<keyword evidence="1 2" id="KW-0597">Phosphoprotein</keyword>
<comment type="caution">
    <text evidence="5">The sequence shown here is derived from an EMBL/GenBank/DDBJ whole genome shotgun (WGS) entry which is preliminary data.</text>
</comment>
<feature type="domain" description="Response regulatory" evidence="4">
    <location>
        <begin position="29"/>
        <end position="145"/>
    </location>
</feature>
<dbReference type="InterPro" id="IPR001789">
    <property type="entry name" value="Sig_transdc_resp-reg_receiver"/>
</dbReference>
<evidence type="ECO:0000259" key="4">
    <source>
        <dbReference type="PROSITE" id="PS50110"/>
    </source>
</evidence>
<feature type="region of interest" description="Disordered" evidence="3">
    <location>
        <begin position="1"/>
        <end position="26"/>
    </location>
</feature>
<gene>
    <name evidence="5" type="ORF">IFO71_18175</name>
</gene>
<feature type="region of interest" description="Disordered" evidence="3">
    <location>
        <begin position="146"/>
        <end position="176"/>
    </location>
</feature>
<feature type="modified residue" description="4-aspartylphosphate" evidence="2">
    <location>
        <position position="78"/>
    </location>
</feature>
<proteinExistence type="predicted"/>
<dbReference type="EMBL" id="JACYTR010000060">
    <property type="protein sequence ID" value="MBD8527677.1"/>
    <property type="molecule type" value="Genomic_DNA"/>
</dbReference>
<keyword evidence="6" id="KW-1185">Reference proteome</keyword>
<evidence type="ECO:0000256" key="1">
    <source>
        <dbReference type="ARBA" id="ARBA00022553"/>
    </source>
</evidence>
<evidence type="ECO:0000313" key="5">
    <source>
        <dbReference type="EMBL" id="MBD8527677.1"/>
    </source>
</evidence>
<evidence type="ECO:0000313" key="6">
    <source>
        <dbReference type="Proteomes" id="UP000613768"/>
    </source>
</evidence>